<gene>
    <name evidence="6" type="ORF">Ato02nite_017630</name>
</gene>
<dbReference type="SUPFAM" id="SSF55781">
    <property type="entry name" value="GAF domain-like"/>
    <property type="match status" value="1"/>
</dbReference>
<dbReference type="PIRSF" id="PIRSF036625">
    <property type="entry name" value="GAF_ANTAR"/>
    <property type="match status" value="1"/>
</dbReference>
<dbReference type="InterPro" id="IPR011006">
    <property type="entry name" value="CheY-like_superfamily"/>
</dbReference>
<keyword evidence="2" id="KW-0418">Kinase</keyword>
<dbReference type="SMART" id="SM01012">
    <property type="entry name" value="ANTAR"/>
    <property type="match status" value="1"/>
</dbReference>
<proteinExistence type="predicted"/>
<keyword evidence="4" id="KW-0804">Transcription</keyword>
<dbReference type="EMBL" id="BOQN01000022">
    <property type="protein sequence ID" value="GIM89970.1"/>
    <property type="molecule type" value="Genomic_DNA"/>
</dbReference>
<evidence type="ECO:0000259" key="5">
    <source>
        <dbReference type="PROSITE" id="PS50921"/>
    </source>
</evidence>
<keyword evidence="7" id="KW-1185">Reference proteome</keyword>
<dbReference type="SUPFAM" id="SSF52172">
    <property type="entry name" value="CheY-like"/>
    <property type="match status" value="1"/>
</dbReference>
<keyword evidence="1" id="KW-0808">Transferase</keyword>
<dbReference type="AlphaFoldDB" id="A0A919T6K3"/>
<evidence type="ECO:0000313" key="7">
    <source>
        <dbReference type="Proteomes" id="UP000677082"/>
    </source>
</evidence>
<dbReference type="InterPro" id="IPR003018">
    <property type="entry name" value="GAF"/>
</dbReference>
<name>A0A919T6K3_9ACTN</name>
<sequence>MTDSQPMDPIDAFGRLSRIKLAETDLKGVLNEVAELARRTIPGAEEVSVTLIDKKEARTAAYTGQLALDLDELQYGEGRGPCIDASAQATTLSLPDMSTEGRWPEWAARATRTGVHSSLSIGLPMHEQISGALNVYATEAKAFDDDAVSLGQTFAGYAAVALTNAHLYDAQTNLAQQMQTAMQSRAVIEQAKGIIIGSRHCTAEEAFAILTRISQDTNRKLRDVAIALVASASPNIKP</sequence>
<dbReference type="Pfam" id="PF03861">
    <property type="entry name" value="ANTAR"/>
    <property type="match status" value="1"/>
</dbReference>
<dbReference type="Pfam" id="PF13185">
    <property type="entry name" value="GAF_2"/>
    <property type="match status" value="1"/>
</dbReference>
<evidence type="ECO:0000256" key="4">
    <source>
        <dbReference type="ARBA" id="ARBA00023163"/>
    </source>
</evidence>
<dbReference type="RefSeq" id="WP_246606332.1">
    <property type="nucleotide sequence ID" value="NZ_BOQN01000022.1"/>
</dbReference>
<dbReference type="GO" id="GO:0003723">
    <property type="term" value="F:RNA binding"/>
    <property type="evidence" value="ECO:0007669"/>
    <property type="project" value="InterPro"/>
</dbReference>
<dbReference type="PROSITE" id="PS50921">
    <property type="entry name" value="ANTAR"/>
    <property type="match status" value="1"/>
</dbReference>
<dbReference type="InterPro" id="IPR012074">
    <property type="entry name" value="GAF_ANTAR"/>
</dbReference>
<evidence type="ECO:0000256" key="3">
    <source>
        <dbReference type="ARBA" id="ARBA00023015"/>
    </source>
</evidence>
<dbReference type="InterPro" id="IPR005561">
    <property type="entry name" value="ANTAR"/>
</dbReference>
<dbReference type="InterPro" id="IPR029016">
    <property type="entry name" value="GAF-like_dom_sf"/>
</dbReference>
<protein>
    <submittedName>
        <fullName evidence="6">Transcriptional regulator</fullName>
    </submittedName>
</protein>
<dbReference type="InterPro" id="IPR036388">
    <property type="entry name" value="WH-like_DNA-bd_sf"/>
</dbReference>
<evidence type="ECO:0000256" key="1">
    <source>
        <dbReference type="ARBA" id="ARBA00022679"/>
    </source>
</evidence>
<reference evidence="6 7" key="1">
    <citation type="submission" date="2021-03" db="EMBL/GenBank/DDBJ databases">
        <title>Whole genome shotgun sequence of Actinoplanes toevensis NBRC 105298.</title>
        <authorList>
            <person name="Komaki H."/>
            <person name="Tamura T."/>
        </authorList>
    </citation>
    <scope>NUCLEOTIDE SEQUENCE [LARGE SCALE GENOMIC DNA]</scope>
    <source>
        <strain evidence="6 7">NBRC 105298</strain>
    </source>
</reference>
<evidence type="ECO:0000313" key="6">
    <source>
        <dbReference type="EMBL" id="GIM89970.1"/>
    </source>
</evidence>
<dbReference type="GO" id="GO:0016301">
    <property type="term" value="F:kinase activity"/>
    <property type="evidence" value="ECO:0007669"/>
    <property type="project" value="UniProtKB-KW"/>
</dbReference>
<feature type="domain" description="ANTAR" evidence="5">
    <location>
        <begin position="168"/>
        <end position="229"/>
    </location>
</feature>
<accession>A0A919T6K3</accession>
<comment type="caution">
    <text evidence="6">The sequence shown here is derived from an EMBL/GenBank/DDBJ whole genome shotgun (WGS) entry which is preliminary data.</text>
</comment>
<dbReference type="SMART" id="SM00065">
    <property type="entry name" value="GAF"/>
    <property type="match status" value="1"/>
</dbReference>
<dbReference type="Gene3D" id="3.30.450.40">
    <property type="match status" value="1"/>
</dbReference>
<dbReference type="Gene3D" id="1.10.10.10">
    <property type="entry name" value="Winged helix-like DNA-binding domain superfamily/Winged helix DNA-binding domain"/>
    <property type="match status" value="1"/>
</dbReference>
<organism evidence="6 7">
    <name type="scientific">Paractinoplanes toevensis</name>
    <dbReference type="NCBI Taxonomy" id="571911"/>
    <lineage>
        <taxon>Bacteria</taxon>
        <taxon>Bacillati</taxon>
        <taxon>Actinomycetota</taxon>
        <taxon>Actinomycetes</taxon>
        <taxon>Micromonosporales</taxon>
        <taxon>Micromonosporaceae</taxon>
        <taxon>Paractinoplanes</taxon>
    </lineage>
</organism>
<evidence type="ECO:0000256" key="2">
    <source>
        <dbReference type="ARBA" id="ARBA00022777"/>
    </source>
</evidence>
<dbReference type="Proteomes" id="UP000677082">
    <property type="component" value="Unassembled WGS sequence"/>
</dbReference>
<keyword evidence="3" id="KW-0805">Transcription regulation</keyword>